<dbReference type="AlphaFoldDB" id="A0A836BAV4"/>
<name>A0A836BAV4_9CHLO</name>
<evidence type="ECO:0000256" key="1">
    <source>
        <dbReference type="SAM" id="MobiDB-lite"/>
    </source>
</evidence>
<protein>
    <submittedName>
        <fullName evidence="2">Uncharacterized protein</fullName>
    </submittedName>
</protein>
<gene>
    <name evidence="2" type="ORF">HYH02_002342</name>
</gene>
<proteinExistence type="predicted"/>
<dbReference type="EMBL" id="JAEHOD010000004">
    <property type="protein sequence ID" value="KAG2453006.1"/>
    <property type="molecule type" value="Genomic_DNA"/>
</dbReference>
<evidence type="ECO:0000313" key="3">
    <source>
        <dbReference type="Proteomes" id="UP000613740"/>
    </source>
</evidence>
<comment type="caution">
    <text evidence="2">The sequence shown here is derived from an EMBL/GenBank/DDBJ whole genome shotgun (WGS) entry which is preliminary data.</text>
</comment>
<feature type="region of interest" description="Disordered" evidence="1">
    <location>
        <begin position="1"/>
        <end position="21"/>
    </location>
</feature>
<dbReference type="Proteomes" id="UP000613740">
    <property type="component" value="Unassembled WGS sequence"/>
</dbReference>
<accession>A0A836BAV4</accession>
<sequence>MPGRHHRSRNSPQVGPGVPVEAGEAVVEESGMVVTAEIAKAVGEGAVVRQEVGSEGTAERRGQMEAGRETDGAMVALAAGEVVGPGWEVTAVEVMAAWG</sequence>
<reference evidence="2" key="1">
    <citation type="journal article" date="2020" name="bioRxiv">
        <title>Comparative genomics of Chlamydomonas.</title>
        <authorList>
            <person name="Craig R.J."/>
            <person name="Hasan A.R."/>
            <person name="Ness R.W."/>
            <person name="Keightley P.D."/>
        </authorList>
    </citation>
    <scope>NUCLEOTIDE SEQUENCE</scope>
    <source>
        <strain evidence="2">CCAP 11/173</strain>
    </source>
</reference>
<evidence type="ECO:0000313" key="2">
    <source>
        <dbReference type="EMBL" id="KAG2453006.1"/>
    </source>
</evidence>
<organism evidence="2 3">
    <name type="scientific">Chlamydomonas schloesseri</name>
    <dbReference type="NCBI Taxonomy" id="2026947"/>
    <lineage>
        <taxon>Eukaryota</taxon>
        <taxon>Viridiplantae</taxon>
        <taxon>Chlorophyta</taxon>
        <taxon>core chlorophytes</taxon>
        <taxon>Chlorophyceae</taxon>
        <taxon>CS clade</taxon>
        <taxon>Chlamydomonadales</taxon>
        <taxon>Chlamydomonadaceae</taxon>
        <taxon>Chlamydomonas</taxon>
    </lineage>
</organism>
<keyword evidence="3" id="KW-1185">Reference proteome</keyword>